<evidence type="ECO:0000256" key="8">
    <source>
        <dbReference type="ARBA" id="ARBA00023210"/>
    </source>
</evidence>
<comment type="function">
    <text evidence="10">Necessary for normal cell division and for the maintenance of normal septation.</text>
</comment>
<dbReference type="SUPFAM" id="SSF52540">
    <property type="entry name" value="P-loop containing nucleoside triphosphate hydrolases"/>
    <property type="match status" value="1"/>
</dbReference>
<keyword evidence="9 10" id="KW-0131">Cell cycle</keyword>
<dbReference type="AlphaFoldDB" id="A0A2P5SVR2"/>
<name>A0A2P5SVR2_9GAMM</name>
<dbReference type="OrthoDB" id="9804921at2"/>
<keyword evidence="8 10" id="KW-0717">Septation</keyword>
<proteinExistence type="inferred from homology"/>
<keyword evidence="6" id="KW-0460">Magnesium</keyword>
<dbReference type="FunFam" id="3.40.50.300:FF:000098">
    <property type="entry name" value="Probable GTP-binding protein EngB"/>
    <property type="match status" value="1"/>
</dbReference>
<dbReference type="InterPro" id="IPR030393">
    <property type="entry name" value="G_ENGB_dom"/>
</dbReference>
<dbReference type="PROSITE" id="PS51706">
    <property type="entry name" value="G_ENGB"/>
    <property type="match status" value="1"/>
</dbReference>
<evidence type="ECO:0000256" key="7">
    <source>
        <dbReference type="ARBA" id="ARBA00023134"/>
    </source>
</evidence>
<accession>A0A2P5SVR2</accession>
<keyword evidence="5 10" id="KW-0547">Nucleotide-binding</keyword>
<reference evidence="12 13" key="1">
    <citation type="journal article" date="2018" name="Genome Biol. Evol.">
        <title>Cladogenesis and Genomic Streamlining in Extracellular Endosymbionts of Tropical Stink Bugs.</title>
        <authorList>
            <person name="Otero-Bravo A."/>
            <person name="Goffredi S."/>
            <person name="Sabree Z.L."/>
        </authorList>
    </citation>
    <scope>NUCLEOTIDE SEQUENCE [LARGE SCALE GENOMIC DNA]</scope>
    <source>
        <strain evidence="12 13">SoEL</strain>
    </source>
</reference>
<comment type="cofactor">
    <cofactor evidence="1">
        <name>Mg(2+)</name>
        <dbReference type="ChEBI" id="CHEBI:18420"/>
    </cofactor>
</comment>
<evidence type="ECO:0000313" key="12">
    <source>
        <dbReference type="EMBL" id="PPI86425.1"/>
    </source>
</evidence>
<keyword evidence="4" id="KW-0479">Metal-binding</keyword>
<dbReference type="PANTHER" id="PTHR11649:SF13">
    <property type="entry name" value="ENGB-TYPE G DOMAIN-CONTAINING PROTEIN"/>
    <property type="match status" value="1"/>
</dbReference>
<evidence type="ECO:0000256" key="6">
    <source>
        <dbReference type="ARBA" id="ARBA00022842"/>
    </source>
</evidence>
<dbReference type="HAMAP" id="MF_00321">
    <property type="entry name" value="GTPase_EngB"/>
    <property type="match status" value="1"/>
</dbReference>
<evidence type="ECO:0000259" key="11">
    <source>
        <dbReference type="PROSITE" id="PS51706"/>
    </source>
</evidence>
<sequence>MPKFNYQNTSFIMSVPNVNYLPINNGIEVAFIGRSNAGKSSLLNKLTNQKNLARKSKKPGCTKLINLFKVVENKYLVDLPGYGYAKISRCNRINLQHVLLEYIRKKNNLIGLVLLLDIKYTLNNFDKRIIKLARDKNISLLILLTKADKFNCYAQNIKLNIIRETLTNFIENVQVEIISSFKNIGVDNVYQKLNIWFQNF</sequence>
<dbReference type="GO" id="GO:0046872">
    <property type="term" value="F:metal ion binding"/>
    <property type="evidence" value="ECO:0007669"/>
    <property type="project" value="UniProtKB-KW"/>
</dbReference>
<organism evidence="12 13">
    <name type="scientific">Candidatus Pantoea edessiphila</name>
    <dbReference type="NCBI Taxonomy" id="2044610"/>
    <lineage>
        <taxon>Bacteria</taxon>
        <taxon>Pseudomonadati</taxon>
        <taxon>Pseudomonadota</taxon>
        <taxon>Gammaproteobacteria</taxon>
        <taxon>Enterobacterales</taxon>
        <taxon>Erwiniaceae</taxon>
        <taxon>Pantoea</taxon>
    </lineage>
</organism>
<keyword evidence="7 10" id="KW-0342">GTP-binding</keyword>
<gene>
    <name evidence="10" type="primary">engB</name>
    <name evidence="12" type="ORF">CRV10_03030</name>
</gene>
<keyword evidence="3 10" id="KW-0132">Cell division</keyword>
<evidence type="ECO:0000256" key="3">
    <source>
        <dbReference type="ARBA" id="ARBA00022618"/>
    </source>
</evidence>
<dbReference type="GO" id="GO:0000917">
    <property type="term" value="P:division septum assembly"/>
    <property type="evidence" value="ECO:0007669"/>
    <property type="project" value="UniProtKB-KW"/>
</dbReference>
<dbReference type="RefSeq" id="WP_136130368.1">
    <property type="nucleotide sequence ID" value="NZ_PDKU01000004.1"/>
</dbReference>
<evidence type="ECO:0000256" key="9">
    <source>
        <dbReference type="ARBA" id="ARBA00023306"/>
    </source>
</evidence>
<dbReference type="PANTHER" id="PTHR11649">
    <property type="entry name" value="MSS1/TRME-RELATED GTP-BINDING PROTEIN"/>
    <property type="match status" value="1"/>
</dbReference>
<comment type="caution">
    <text evidence="12">The sequence shown here is derived from an EMBL/GenBank/DDBJ whole genome shotgun (WGS) entry which is preliminary data.</text>
</comment>
<dbReference type="Gene3D" id="3.40.50.300">
    <property type="entry name" value="P-loop containing nucleotide triphosphate hydrolases"/>
    <property type="match status" value="1"/>
</dbReference>
<dbReference type="CDD" id="cd01876">
    <property type="entry name" value="YihA_EngB"/>
    <property type="match status" value="1"/>
</dbReference>
<keyword evidence="13" id="KW-1185">Reference proteome</keyword>
<dbReference type="Pfam" id="PF01926">
    <property type="entry name" value="MMR_HSR1"/>
    <property type="match status" value="1"/>
</dbReference>
<protein>
    <recommendedName>
        <fullName evidence="10">Probable GTP-binding protein EngB</fullName>
    </recommendedName>
</protein>
<dbReference type="InterPro" id="IPR006073">
    <property type="entry name" value="GTP-bd"/>
</dbReference>
<dbReference type="Proteomes" id="UP000296144">
    <property type="component" value="Unassembled WGS sequence"/>
</dbReference>
<evidence type="ECO:0000256" key="10">
    <source>
        <dbReference type="HAMAP-Rule" id="MF_00321"/>
    </source>
</evidence>
<evidence type="ECO:0000256" key="5">
    <source>
        <dbReference type="ARBA" id="ARBA00022741"/>
    </source>
</evidence>
<feature type="domain" description="EngB-type G" evidence="11">
    <location>
        <begin position="25"/>
        <end position="199"/>
    </location>
</feature>
<dbReference type="NCBIfam" id="TIGR03598">
    <property type="entry name" value="GTPase_YsxC"/>
    <property type="match status" value="1"/>
</dbReference>
<comment type="similarity">
    <text evidence="2 10">Belongs to the TRAFAC class TrmE-Era-EngA-EngB-Septin-like GTPase superfamily. EngB GTPase family.</text>
</comment>
<evidence type="ECO:0000256" key="1">
    <source>
        <dbReference type="ARBA" id="ARBA00001946"/>
    </source>
</evidence>
<dbReference type="InterPro" id="IPR027417">
    <property type="entry name" value="P-loop_NTPase"/>
</dbReference>
<evidence type="ECO:0000256" key="2">
    <source>
        <dbReference type="ARBA" id="ARBA00009638"/>
    </source>
</evidence>
<dbReference type="InterPro" id="IPR019987">
    <property type="entry name" value="GTP-bd_ribosome_bio_YsxC"/>
</dbReference>
<evidence type="ECO:0000313" key="13">
    <source>
        <dbReference type="Proteomes" id="UP000296144"/>
    </source>
</evidence>
<dbReference type="EMBL" id="PDKU01000004">
    <property type="protein sequence ID" value="PPI86425.1"/>
    <property type="molecule type" value="Genomic_DNA"/>
</dbReference>
<evidence type="ECO:0000256" key="4">
    <source>
        <dbReference type="ARBA" id="ARBA00022723"/>
    </source>
</evidence>
<dbReference type="GO" id="GO:0005829">
    <property type="term" value="C:cytosol"/>
    <property type="evidence" value="ECO:0007669"/>
    <property type="project" value="TreeGrafter"/>
</dbReference>
<dbReference type="GO" id="GO:0005525">
    <property type="term" value="F:GTP binding"/>
    <property type="evidence" value="ECO:0007669"/>
    <property type="project" value="UniProtKB-UniRule"/>
</dbReference>